<feature type="transmembrane region" description="Helical" evidence="10">
    <location>
        <begin position="315"/>
        <end position="336"/>
    </location>
</feature>
<dbReference type="CDD" id="cd03263">
    <property type="entry name" value="ABC_subfamily_A"/>
    <property type="match status" value="1"/>
</dbReference>
<dbReference type="GO" id="GO:0016887">
    <property type="term" value="F:ATP hydrolysis activity"/>
    <property type="evidence" value="ECO:0007669"/>
    <property type="project" value="InterPro"/>
</dbReference>
<feature type="transmembrane region" description="Helical" evidence="10">
    <location>
        <begin position="223"/>
        <end position="246"/>
    </location>
</feature>
<evidence type="ECO:0000256" key="10">
    <source>
        <dbReference type="SAM" id="Phobius"/>
    </source>
</evidence>
<feature type="transmembrane region" description="Helical" evidence="10">
    <location>
        <begin position="1094"/>
        <end position="1116"/>
    </location>
</feature>
<dbReference type="FunFam" id="3.40.50.300:FF:001344">
    <property type="entry name" value="Related to ABC transporter"/>
    <property type="match status" value="1"/>
</dbReference>
<feature type="domain" description="ABC transporter" evidence="11">
    <location>
        <begin position="473"/>
        <end position="696"/>
    </location>
</feature>
<dbReference type="InterPro" id="IPR003439">
    <property type="entry name" value="ABC_transporter-like_ATP-bd"/>
</dbReference>
<comment type="subcellular location">
    <subcellularLocation>
        <location evidence="1">Membrane</location>
        <topology evidence="1">Multi-pass membrane protein</topology>
    </subcellularLocation>
</comment>
<evidence type="ECO:0000259" key="11">
    <source>
        <dbReference type="PROSITE" id="PS50893"/>
    </source>
</evidence>
<dbReference type="SUPFAM" id="SSF52540">
    <property type="entry name" value="P-loop containing nucleoside triphosphate hydrolases"/>
    <property type="match status" value="2"/>
</dbReference>
<proteinExistence type="inferred from homology"/>
<evidence type="ECO:0000256" key="1">
    <source>
        <dbReference type="ARBA" id="ARBA00004141"/>
    </source>
</evidence>
<keyword evidence="6" id="KW-0547">Nucleotide-binding</keyword>
<keyword evidence="3" id="KW-0813">Transport</keyword>
<feature type="transmembrane region" description="Helical" evidence="10">
    <location>
        <begin position="1128"/>
        <end position="1152"/>
    </location>
</feature>
<dbReference type="Proteomes" id="UP000224634">
    <property type="component" value="Unassembled WGS sequence"/>
</dbReference>
<dbReference type="STRING" id="1447883.A0A2B7XL86"/>
<dbReference type="GO" id="GO:0016020">
    <property type="term" value="C:membrane"/>
    <property type="evidence" value="ECO:0007669"/>
    <property type="project" value="UniProtKB-SubCell"/>
</dbReference>
<evidence type="ECO:0000256" key="2">
    <source>
        <dbReference type="ARBA" id="ARBA00008869"/>
    </source>
</evidence>
<dbReference type="GO" id="GO:0005524">
    <property type="term" value="F:ATP binding"/>
    <property type="evidence" value="ECO:0007669"/>
    <property type="project" value="UniProtKB-KW"/>
</dbReference>
<evidence type="ECO:0000256" key="3">
    <source>
        <dbReference type="ARBA" id="ARBA00022448"/>
    </source>
</evidence>
<dbReference type="Pfam" id="PF00005">
    <property type="entry name" value="ABC_tran"/>
    <property type="match status" value="2"/>
</dbReference>
<keyword evidence="8 10" id="KW-1133">Transmembrane helix</keyword>
<dbReference type="EMBL" id="PDNA01000153">
    <property type="protein sequence ID" value="PGH09402.1"/>
    <property type="molecule type" value="Genomic_DNA"/>
</dbReference>
<protein>
    <recommendedName>
        <fullName evidence="11">ABC transporter domain-containing protein</fullName>
    </recommendedName>
</protein>
<feature type="transmembrane region" description="Helical" evidence="10">
    <location>
        <begin position="366"/>
        <end position="388"/>
    </location>
</feature>
<feature type="transmembrane region" description="Helical" evidence="10">
    <location>
        <begin position="1030"/>
        <end position="1053"/>
    </location>
</feature>
<name>A0A2B7XL86_POLH7</name>
<comment type="similarity">
    <text evidence="2">Belongs to the ABC transporter superfamily. ABCA family.</text>
</comment>
<evidence type="ECO:0000313" key="12">
    <source>
        <dbReference type="EMBL" id="PGH09402.1"/>
    </source>
</evidence>
<dbReference type="InterPro" id="IPR017871">
    <property type="entry name" value="ABC_transporter-like_CS"/>
</dbReference>
<dbReference type="PANTHER" id="PTHR19229">
    <property type="entry name" value="ATP-BINDING CASSETTE TRANSPORTER SUBFAMILY A ABCA"/>
    <property type="match status" value="1"/>
</dbReference>
<evidence type="ECO:0000256" key="5">
    <source>
        <dbReference type="ARBA" id="ARBA00022737"/>
    </source>
</evidence>
<feature type="transmembrane region" description="Helical" evidence="10">
    <location>
        <begin position="30"/>
        <end position="48"/>
    </location>
</feature>
<keyword evidence="13" id="KW-1185">Reference proteome</keyword>
<dbReference type="OrthoDB" id="8061355at2759"/>
<comment type="caution">
    <text evidence="12">The sequence shown here is derived from an EMBL/GenBank/DDBJ whole genome shotgun (WGS) entry which is preliminary data.</text>
</comment>
<evidence type="ECO:0000256" key="9">
    <source>
        <dbReference type="ARBA" id="ARBA00023136"/>
    </source>
</evidence>
<feature type="transmembrane region" description="Helical" evidence="10">
    <location>
        <begin position="817"/>
        <end position="838"/>
    </location>
</feature>
<evidence type="ECO:0000313" key="13">
    <source>
        <dbReference type="Proteomes" id="UP000224634"/>
    </source>
</evidence>
<sequence length="1301" mass="142262">MAFLRQIWTLTVKNLLITLFRPYISTPLRAFWLPVIFIAFLSFARNLFIPPSKFGIADPTALRTLPEALNAVSGGRDKVVFVNNGFTDGAIDRVIAQIAEPVRSSGMTVDILESPDKLSDTCRSTLRGSSPCVAAAVFYSSPEEGPGGEWNYTIRGDRALGSKIVTTKSDNDAQIYILPFQHAVDFAIASVSGTDAPLPDKIMEYPYTSETAEERTNNIRVRYMGAIIDILSVAFFIGTVGVAYQLTGLVASERELGMSQLIDCMMPNTARWQPQAARFIAAHLALDIVYAPGWIVMGIVLKVAVFSKTSAGIQIIFQLLAGLAMSSFSLFGAAFFKKAQLSGIAAVIACLLLGIISQMVTAKSSAAVGLLGFLFPPMTYVYFTIFMARWERQDMATNLVKAAPESPWALPGIALWVFLIIQIIVYPILGALVERALYSTSSDSRKLTRSDATSTALSLNGFTKQFTPNWWYKNIAPIFGSRRQTVLAVDDLNLNVERGGIMVLLGANGSGKSTTLDAISGLSKVTAGEIMVNYPEGTGGFGLCPQKNVLWDKLTVTEHIKIFNKLKAGKNTASQEEILELIKACDLEKKSKAYSRTLSGGQKRKLQLAVMFTGGSSICCVDEVSSGLDPISRRVIWDILLGERGKRTILLTTHFLDEADLLADHIAILSRGVLKAEGSSVELKNKLGSGYRIHVYHVPGSEKSLLPQFPGVRSEIHYDSTMYHVSDSSQAAELVMKLENQGIKEYRVSGPTIEDVFLKVAEEVQSGADALEEDESVKDMKEDVKSAPQLLPGKRIGMPLQAWILFCKRATILRRNWLPYLAAFIIPIIAAGLVTLFLKDFKRPGCSGSEAVKQYAAELSLSDFDFDLVMGPASKLTAASLRNLASAFSGGSSSGLDSSALMEQVHIVDTLKEFNDYINTNFRNVTPGGFFLGDDSSPPTFAWKGDGGIFSSFLTQNTMNMLLTNVSISSQYQNFDIPWSDSSGDSLQLITYFGLAMAVYPAFFALYPTIERLRNVRALHYSNGVRSLPLWLAYVSFDFLIVLAVSVLAVAIYRGASDAWYNPGYLFVVFFLYGLSSTLFAYIVSILANSQLAAFAFAAGGQAVMFLLYFIAYMCVLTYAPADRMDMLINVVHFTIAAISPMANLTRSMFISLNTFSILCKDKEVKSYPGEITLYGGPILYLIIQTFVLFGLLLWWDSGPLFRRIKAKLKSEDDEDIVDAADADVNNELSRVTSSNDGLRVLHLSKSFGKFDAVQDVTFGVSRGEVFALLGPNGAGKSTTISLIRGDIQPSKQGGEILVEN</sequence>
<evidence type="ECO:0000256" key="8">
    <source>
        <dbReference type="ARBA" id="ARBA00022989"/>
    </source>
</evidence>
<gene>
    <name evidence="12" type="ORF">AJ80_07677</name>
</gene>
<evidence type="ECO:0000256" key="6">
    <source>
        <dbReference type="ARBA" id="ARBA00022741"/>
    </source>
</evidence>
<dbReference type="Gene3D" id="3.40.50.300">
    <property type="entry name" value="P-loop containing nucleotide triphosphate hydrolases"/>
    <property type="match status" value="2"/>
</dbReference>
<keyword evidence="9 10" id="KW-0472">Membrane</keyword>
<dbReference type="GO" id="GO:0140359">
    <property type="term" value="F:ABC-type transporter activity"/>
    <property type="evidence" value="ECO:0007669"/>
    <property type="project" value="InterPro"/>
</dbReference>
<dbReference type="Pfam" id="PF12698">
    <property type="entry name" value="ABC2_membrane_3"/>
    <property type="match status" value="1"/>
</dbReference>
<keyword evidence="4 10" id="KW-0812">Transmembrane</keyword>
<dbReference type="InterPro" id="IPR027417">
    <property type="entry name" value="P-loop_NTPase"/>
</dbReference>
<dbReference type="InterPro" id="IPR013525">
    <property type="entry name" value="ABC2_TM"/>
</dbReference>
<feature type="transmembrane region" description="Helical" evidence="10">
    <location>
        <begin position="1172"/>
        <end position="1196"/>
    </location>
</feature>
<dbReference type="PROSITE" id="PS00211">
    <property type="entry name" value="ABC_TRANSPORTER_1"/>
    <property type="match status" value="1"/>
</dbReference>
<evidence type="ECO:0000256" key="4">
    <source>
        <dbReference type="ARBA" id="ARBA00022692"/>
    </source>
</evidence>
<feature type="transmembrane region" description="Helical" evidence="10">
    <location>
        <begin position="989"/>
        <end position="1010"/>
    </location>
</feature>
<keyword evidence="5" id="KW-0677">Repeat</keyword>
<feature type="transmembrane region" description="Helical" evidence="10">
    <location>
        <begin position="343"/>
        <end position="360"/>
    </location>
</feature>
<keyword evidence="7" id="KW-0067">ATP-binding</keyword>
<evidence type="ECO:0000256" key="7">
    <source>
        <dbReference type="ARBA" id="ARBA00022840"/>
    </source>
</evidence>
<accession>A0A2B7XL86</accession>
<dbReference type="GO" id="GO:0005319">
    <property type="term" value="F:lipid transporter activity"/>
    <property type="evidence" value="ECO:0007669"/>
    <property type="project" value="TreeGrafter"/>
</dbReference>
<dbReference type="SMART" id="SM00382">
    <property type="entry name" value="AAA"/>
    <property type="match status" value="1"/>
</dbReference>
<feature type="transmembrane region" description="Helical" evidence="10">
    <location>
        <begin position="1065"/>
        <end position="1088"/>
    </location>
</feature>
<dbReference type="PROSITE" id="PS50893">
    <property type="entry name" value="ABC_TRANSPORTER_2"/>
    <property type="match status" value="1"/>
</dbReference>
<dbReference type="PANTHER" id="PTHR19229:SF36">
    <property type="entry name" value="ATP-BINDING CASSETTE SUB-FAMILY A MEMBER 2"/>
    <property type="match status" value="1"/>
</dbReference>
<reference evidence="12 13" key="1">
    <citation type="submission" date="2017-10" db="EMBL/GenBank/DDBJ databases">
        <title>Comparative genomics in systemic dimorphic fungi from Ajellomycetaceae.</title>
        <authorList>
            <person name="Munoz J.F."/>
            <person name="Mcewen J.G."/>
            <person name="Clay O.K."/>
            <person name="Cuomo C.A."/>
        </authorList>
    </citation>
    <scope>NUCLEOTIDE SEQUENCE [LARGE SCALE GENOMIC DNA]</scope>
    <source>
        <strain evidence="12 13">UAMH7299</strain>
    </source>
</reference>
<feature type="transmembrane region" description="Helical" evidence="10">
    <location>
        <begin position="408"/>
        <end position="429"/>
    </location>
</feature>
<dbReference type="InterPro" id="IPR026082">
    <property type="entry name" value="ABCA"/>
</dbReference>
<dbReference type="InterPro" id="IPR003593">
    <property type="entry name" value="AAA+_ATPase"/>
</dbReference>
<organism evidence="12 13">
    <name type="scientific">Polytolypa hystricis (strain UAMH7299)</name>
    <dbReference type="NCBI Taxonomy" id="1447883"/>
    <lineage>
        <taxon>Eukaryota</taxon>
        <taxon>Fungi</taxon>
        <taxon>Dikarya</taxon>
        <taxon>Ascomycota</taxon>
        <taxon>Pezizomycotina</taxon>
        <taxon>Eurotiomycetes</taxon>
        <taxon>Eurotiomycetidae</taxon>
        <taxon>Onygenales</taxon>
        <taxon>Onygenales incertae sedis</taxon>
        <taxon>Polytolypa</taxon>
    </lineage>
</organism>
<feature type="non-terminal residue" evidence="12">
    <location>
        <position position="1301"/>
    </location>
</feature>